<evidence type="ECO:0000256" key="4">
    <source>
        <dbReference type="SAM" id="Coils"/>
    </source>
</evidence>
<dbReference type="EMBL" id="JAGSSV010000031">
    <property type="protein sequence ID" value="MBR7890149.1"/>
    <property type="molecule type" value="Genomic_DNA"/>
</dbReference>
<dbReference type="CDD" id="cd17517">
    <property type="entry name" value="RMtype1_S_EcoKI_StySPI-TRD2-CR2_like"/>
    <property type="match status" value="1"/>
</dbReference>
<name>A0ABS5HF96_9GAMM</name>
<dbReference type="InterPro" id="IPR044946">
    <property type="entry name" value="Restrct_endonuc_typeI_TRD_sf"/>
</dbReference>
<dbReference type="GO" id="GO:0004519">
    <property type="term" value="F:endonuclease activity"/>
    <property type="evidence" value="ECO:0007669"/>
    <property type="project" value="UniProtKB-KW"/>
</dbReference>
<keyword evidence="3" id="KW-0238">DNA-binding</keyword>
<sequence length="418" mass="46620">MVPNGWESATLGDLVNKSAFGPRFTSELYSEDGAIGTIRTTDLYNEGEINYATIPYANLDISEYEEHALKEGDLLITRSGTCGIPCIFTEQEKPIIAGAFLIRFQLNNKIDSKFLHEALKSAPIQSNIKRMSAGGVQKNLTGTSLRKLLIPVPPLTEQRKIATILGTWDKAISTTERLIDNSKQQKKALMQQLLTGKKRLLDDSGKPFKGEWEDFYLHDAAKIIVSPVDKKTVEGEIPVELCNYTDVYYNTRITNSIDFMKATAKKSEIDKYTLQVNDVIITKDSETPGDIAIPALVSENLGGTVCGYHLAIIRPNSRLAEGAYLNYLFSMPKTRYYFFTLATGATRFGLSIGGINKAHFTLPPLDEQQKIASVLTNADQEIELLEQQLADLKQEKKALMQQLLTGKRRVKLDEKEVT</sequence>
<feature type="domain" description="Type I restriction modification DNA specificity" evidence="5">
    <location>
        <begin position="3"/>
        <end position="179"/>
    </location>
</feature>
<dbReference type="InterPro" id="IPR000055">
    <property type="entry name" value="Restrct_endonuc_typeI_TRD"/>
</dbReference>
<keyword evidence="6" id="KW-0255">Endonuclease</keyword>
<dbReference type="Proteomes" id="UP000679722">
    <property type="component" value="Unassembled WGS sequence"/>
</dbReference>
<feature type="coiled-coil region" evidence="4">
    <location>
        <begin position="375"/>
        <end position="409"/>
    </location>
</feature>
<evidence type="ECO:0000313" key="7">
    <source>
        <dbReference type="Proteomes" id="UP000679722"/>
    </source>
</evidence>
<dbReference type="Pfam" id="PF01420">
    <property type="entry name" value="Methylase_S"/>
    <property type="match status" value="2"/>
</dbReference>
<gene>
    <name evidence="6" type="ORF">J9B83_14640</name>
</gene>
<keyword evidence="7" id="KW-1185">Reference proteome</keyword>
<dbReference type="SUPFAM" id="SSF116734">
    <property type="entry name" value="DNA methylase specificity domain"/>
    <property type="match status" value="2"/>
</dbReference>
<dbReference type="InterPro" id="IPR052021">
    <property type="entry name" value="Type-I_RS_S_subunit"/>
</dbReference>
<organism evidence="6 7">
    <name type="scientific">Marinomonas vulgaris</name>
    <dbReference type="NCBI Taxonomy" id="2823372"/>
    <lineage>
        <taxon>Bacteria</taxon>
        <taxon>Pseudomonadati</taxon>
        <taxon>Pseudomonadota</taxon>
        <taxon>Gammaproteobacteria</taxon>
        <taxon>Oceanospirillales</taxon>
        <taxon>Oceanospirillaceae</taxon>
        <taxon>Marinomonas</taxon>
    </lineage>
</organism>
<protein>
    <submittedName>
        <fullName evidence="6">Restriction endonuclease subunit S</fullName>
        <ecNumber evidence="6">3.1.21.-</ecNumber>
    </submittedName>
</protein>
<dbReference type="EC" id="3.1.21.-" evidence="6"/>
<evidence type="ECO:0000256" key="3">
    <source>
        <dbReference type="ARBA" id="ARBA00023125"/>
    </source>
</evidence>
<comment type="similarity">
    <text evidence="1">Belongs to the type-I restriction system S methylase family.</text>
</comment>
<accession>A0ABS5HF96</accession>
<keyword evidence="2" id="KW-0680">Restriction system</keyword>
<evidence type="ECO:0000256" key="1">
    <source>
        <dbReference type="ARBA" id="ARBA00010923"/>
    </source>
</evidence>
<keyword evidence="6" id="KW-0378">Hydrolase</keyword>
<keyword evidence="4" id="KW-0175">Coiled coil</keyword>
<dbReference type="GO" id="GO:0016787">
    <property type="term" value="F:hydrolase activity"/>
    <property type="evidence" value="ECO:0007669"/>
    <property type="project" value="UniProtKB-KW"/>
</dbReference>
<reference evidence="7" key="1">
    <citation type="submission" date="2023-07" db="EMBL/GenBank/DDBJ databases">
        <title>Marinomonas vulgaris A79, complete genome.</title>
        <authorList>
            <person name="Ying J.-J."/>
        </authorList>
    </citation>
    <scope>NUCLEOTIDE SEQUENCE [LARGE SCALE GENOMIC DNA]</scope>
    <source>
        <strain evidence="7">A79</strain>
    </source>
</reference>
<evidence type="ECO:0000259" key="5">
    <source>
        <dbReference type="Pfam" id="PF01420"/>
    </source>
</evidence>
<feature type="domain" description="Type I restriction modification DNA specificity" evidence="5">
    <location>
        <begin position="211"/>
        <end position="394"/>
    </location>
</feature>
<proteinExistence type="inferred from homology"/>
<comment type="caution">
    <text evidence="6">The sequence shown here is derived from an EMBL/GenBank/DDBJ whole genome shotgun (WGS) entry which is preliminary data.</text>
</comment>
<dbReference type="RefSeq" id="WP_211537565.1">
    <property type="nucleotide sequence ID" value="NZ_JAGSSV010000031.1"/>
</dbReference>
<dbReference type="Gene3D" id="3.90.220.20">
    <property type="entry name" value="DNA methylase specificity domains"/>
    <property type="match status" value="2"/>
</dbReference>
<dbReference type="Gene3D" id="1.10.287.1120">
    <property type="entry name" value="Bipartite methylase S protein"/>
    <property type="match status" value="1"/>
</dbReference>
<evidence type="ECO:0000313" key="6">
    <source>
        <dbReference type="EMBL" id="MBR7890149.1"/>
    </source>
</evidence>
<keyword evidence="6" id="KW-0540">Nuclease</keyword>
<dbReference type="PANTHER" id="PTHR30408:SF12">
    <property type="entry name" value="TYPE I RESTRICTION ENZYME MJAVIII SPECIFICITY SUBUNIT"/>
    <property type="match status" value="1"/>
</dbReference>
<dbReference type="PANTHER" id="PTHR30408">
    <property type="entry name" value="TYPE-1 RESTRICTION ENZYME ECOKI SPECIFICITY PROTEIN"/>
    <property type="match status" value="1"/>
</dbReference>
<evidence type="ECO:0000256" key="2">
    <source>
        <dbReference type="ARBA" id="ARBA00022747"/>
    </source>
</evidence>